<evidence type="ECO:0000313" key="9">
    <source>
        <dbReference type="Proteomes" id="UP001499843"/>
    </source>
</evidence>
<feature type="DNA-binding region" description="OmpR/PhoB-type" evidence="5">
    <location>
        <begin position="14"/>
        <end position="118"/>
    </location>
</feature>
<evidence type="ECO:0000256" key="6">
    <source>
        <dbReference type="SAM" id="MobiDB-lite"/>
    </source>
</evidence>
<dbReference type="PANTHER" id="PTHR35807">
    <property type="entry name" value="TRANSCRIPTIONAL REGULATOR REDD-RELATED"/>
    <property type="match status" value="1"/>
</dbReference>
<dbReference type="InterPro" id="IPR016032">
    <property type="entry name" value="Sig_transdc_resp-reg_C-effctor"/>
</dbReference>
<evidence type="ECO:0000256" key="1">
    <source>
        <dbReference type="ARBA" id="ARBA00005820"/>
    </source>
</evidence>
<dbReference type="Pfam" id="PF03704">
    <property type="entry name" value="BTAD"/>
    <property type="match status" value="1"/>
</dbReference>
<feature type="region of interest" description="Disordered" evidence="6">
    <location>
        <begin position="1"/>
        <end position="21"/>
    </location>
</feature>
<reference evidence="9" key="1">
    <citation type="journal article" date="2019" name="Int. J. Syst. Evol. Microbiol.">
        <title>The Global Catalogue of Microorganisms (GCM) 10K type strain sequencing project: providing services to taxonomists for standard genome sequencing and annotation.</title>
        <authorList>
            <consortium name="The Broad Institute Genomics Platform"/>
            <consortium name="The Broad Institute Genome Sequencing Center for Infectious Disease"/>
            <person name="Wu L."/>
            <person name="Ma J."/>
        </authorList>
    </citation>
    <scope>NUCLEOTIDE SEQUENCE [LARGE SCALE GENOMIC DNA]</scope>
    <source>
        <strain evidence="9">JCM 16114</strain>
    </source>
</reference>
<comment type="caution">
    <text evidence="8">The sequence shown here is derived from an EMBL/GenBank/DDBJ whole genome shotgun (WGS) entry which is preliminary data.</text>
</comment>
<dbReference type="InterPro" id="IPR036388">
    <property type="entry name" value="WH-like_DNA-bd_sf"/>
</dbReference>
<dbReference type="InterPro" id="IPR011990">
    <property type="entry name" value="TPR-like_helical_dom_sf"/>
</dbReference>
<name>A0ABP5Q035_9ACTN</name>
<dbReference type="Pfam" id="PF13191">
    <property type="entry name" value="AAA_16"/>
    <property type="match status" value="1"/>
</dbReference>
<evidence type="ECO:0000259" key="7">
    <source>
        <dbReference type="PROSITE" id="PS51755"/>
    </source>
</evidence>
<organism evidence="8 9">
    <name type="scientific">Nonomuraea monospora</name>
    <dbReference type="NCBI Taxonomy" id="568818"/>
    <lineage>
        <taxon>Bacteria</taxon>
        <taxon>Bacillati</taxon>
        <taxon>Actinomycetota</taxon>
        <taxon>Actinomycetes</taxon>
        <taxon>Streptosporangiales</taxon>
        <taxon>Streptosporangiaceae</taxon>
        <taxon>Nonomuraea</taxon>
    </lineage>
</organism>
<dbReference type="SUPFAM" id="SSF48452">
    <property type="entry name" value="TPR-like"/>
    <property type="match status" value="1"/>
</dbReference>
<dbReference type="SUPFAM" id="SSF46894">
    <property type="entry name" value="C-terminal effector domain of the bipartite response regulators"/>
    <property type="match status" value="1"/>
</dbReference>
<dbReference type="Gene3D" id="3.40.50.300">
    <property type="entry name" value="P-loop containing nucleotide triphosphate hydrolases"/>
    <property type="match status" value="1"/>
</dbReference>
<dbReference type="Proteomes" id="UP001499843">
    <property type="component" value="Unassembled WGS sequence"/>
</dbReference>
<keyword evidence="4" id="KW-0804">Transcription</keyword>
<dbReference type="PROSITE" id="PS51755">
    <property type="entry name" value="OMPR_PHOB"/>
    <property type="match status" value="1"/>
</dbReference>
<dbReference type="Gene3D" id="1.25.40.10">
    <property type="entry name" value="Tetratricopeptide repeat domain"/>
    <property type="match status" value="1"/>
</dbReference>
<dbReference type="Gene3D" id="1.10.10.10">
    <property type="entry name" value="Winged helix-like DNA-binding domain superfamily/Winged helix DNA-binding domain"/>
    <property type="match status" value="1"/>
</dbReference>
<dbReference type="InterPro" id="IPR041664">
    <property type="entry name" value="AAA_16"/>
</dbReference>
<dbReference type="Pfam" id="PF00486">
    <property type="entry name" value="Trans_reg_C"/>
    <property type="match status" value="1"/>
</dbReference>
<dbReference type="InterPro" id="IPR027417">
    <property type="entry name" value="P-loop_NTPase"/>
</dbReference>
<protein>
    <recommendedName>
        <fullName evidence="7">OmpR/PhoB-type domain-containing protein</fullName>
    </recommendedName>
</protein>
<evidence type="ECO:0000256" key="5">
    <source>
        <dbReference type="PROSITE-ProRule" id="PRU01091"/>
    </source>
</evidence>
<feature type="compositionally biased region" description="Low complexity" evidence="6">
    <location>
        <begin position="290"/>
        <end position="308"/>
    </location>
</feature>
<dbReference type="CDD" id="cd15831">
    <property type="entry name" value="BTAD"/>
    <property type="match status" value="1"/>
</dbReference>
<dbReference type="SUPFAM" id="SSF52540">
    <property type="entry name" value="P-loop containing nucleoside triphosphate hydrolases"/>
    <property type="match status" value="1"/>
</dbReference>
<sequence>MDMPVRPADTGGEPEPTPRGSLRLQILGPLRLWRDGAELDPGPRQQAYLLALLLAREGQPISASELIDLIWDEGAPASAVNVMHKYVGALRRLLEPALPARGTGSYLQRRGNGYLFVAGSGMLDLATFRESVEAAGAAQAEQQHEVALDCYVQALGLWQGSAGKGLAYGPAAMSIFAGLDDEFFATCAAASELALSLGRPERVLPSLQLAASMAPLHEPVQAGLISVLGAAGQQAQALSVFHTVRTRLADELGIDPGPVLRAAHQQVLSKTVAPPVEQAANVAPARTPVQAPQRPAGSRQAAPAARAVPAAEKAPASGLVGRSEELAVLRQAAESALAGGSGLVIVEGEPGVGKTRLLEEIAVEADRRGALVVWGRCLEGDGTPSMWPWVQGLGTVLDALPAAAREKWLAAGLGRLVNPSDDAVAAPALPDSGGRFRLSEQVVAAIGEVSAQRPVLLVIDDLQWADVASLHLFGHLAARLPDGVVIIGSLRDRAPKPGTDLSRMLAAASRVTGHRRIHLGPLNAAEVAEMVRGETGQAPGPDAAREIHARTAGNPFFVRELSRLIGEGGVLSPDAVARAGVPSTVRDVVLDRMADLDDGARSLLQFAALIGPDVGLGLLSRAADLDVSTCLHRLESLEALGLLEPVPDDPYSFRFTHDLVRTSVAGTTPRRLTPRLHLSIADALEHAGSGIESVAERLAYHLGAAGPLADRARTARALVRAGRQAAAKSAFEAAERQLRLAVRTARTDGLAELELSALSQLIAVVGMRSMYGASAVDLLERAEQLARELGREVEATDFLFSRWVVHQQGIELDRSEPLARRLLDQGEASTDPIVYVYGLQAWGLHQWDVGNIGASFRLMEESKQILLDELGKPGNPVRRDLRLLMVGMLAETTALYGDAQAAQELLDRMEVDAGDDPYAVTIWSAIVCRAASLVGDPAQVLRAAERGIAVDPEFSFVFLGTYQRLARCWALAMTGQDPAGAVAEARRLIAANLLDPPRSCVATWYGLLGEMLLANGETAEAAVALDQAEYCVETYGQRYPEGLLLLLRARLLLAVGEPVAVVQAAAEKARRLSAEHEAHLFARRAEAFLAELGEEPAHPR</sequence>
<evidence type="ECO:0000256" key="2">
    <source>
        <dbReference type="ARBA" id="ARBA00023015"/>
    </source>
</evidence>
<keyword evidence="3 5" id="KW-0238">DNA-binding</keyword>
<dbReference type="EMBL" id="BAAAQX010000059">
    <property type="protein sequence ID" value="GAA2216042.1"/>
    <property type="molecule type" value="Genomic_DNA"/>
</dbReference>
<proteinExistence type="inferred from homology"/>
<feature type="region of interest" description="Disordered" evidence="6">
    <location>
        <begin position="282"/>
        <end position="308"/>
    </location>
</feature>
<dbReference type="InterPro" id="IPR005158">
    <property type="entry name" value="BTAD"/>
</dbReference>
<accession>A0ABP5Q035</accession>
<keyword evidence="9" id="KW-1185">Reference proteome</keyword>
<evidence type="ECO:0000256" key="3">
    <source>
        <dbReference type="ARBA" id="ARBA00023125"/>
    </source>
</evidence>
<keyword evidence="2" id="KW-0805">Transcription regulation</keyword>
<dbReference type="InterPro" id="IPR001867">
    <property type="entry name" value="OmpR/PhoB-type_DNA-bd"/>
</dbReference>
<dbReference type="InterPro" id="IPR051677">
    <property type="entry name" value="AfsR-DnrI-RedD_regulator"/>
</dbReference>
<evidence type="ECO:0000313" key="8">
    <source>
        <dbReference type="EMBL" id="GAA2216042.1"/>
    </source>
</evidence>
<feature type="domain" description="OmpR/PhoB-type" evidence="7">
    <location>
        <begin position="14"/>
        <end position="118"/>
    </location>
</feature>
<dbReference type="PANTHER" id="PTHR35807:SF1">
    <property type="entry name" value="TRANSCRIPTIONAL REGULATOR REDD"/>
    <property type="match status" value="1"/>
</dbReference>
<dbReference type="SMART" id="SM01043">
    <property type="entry name" value="BTAD"/>
    <property type="match status" value="1"/>
</dbReference>
<evidence type="ECO:0000256" key="4">
    <source>
        <dbReference type="ARBA" id="ARBA00023163"/>
    </source>
</evidence>
<gene>
    <name evidence="8" type="ORF">GCM10009850_115110</name>
</gene>
<comment type="similarity">
    <text evidence="1">Belongs to the AfsR/DnrI/RedD regulatory family.</text>
</comment>
<dbReference type="SMART" id="SM00862">
    <property type="entry name" value="Trans_reg_C"/>
    <property type="match status" value="1"/>
</dbReference>